<evidence type="ECO:0000313" key="2">
    <source>
        <dbReference type="EMBL" id="PKG26808.1"/>
    </source>
</evidence>
<accession>A0A2N0ZBB7</accession>
<feature type="transmembrane region" description="Helical" evidence="1">
    <location>
        <begin position="41"/>
        <end position="64"/>
    </location>
</feature>
<protein>
    <recommendedName>
        <fullName evidence="4">Permease</fullName>
    </recommendedName>
</protein>
<dbReference type="AlphaFoldDB" id="A0A2N0ZBB7"/>
<dbReference type="InterPro" id="IPR031374">
    <property type="entry name" value="UPF0715"/>
</dbReference>
<keyword evidence="1" id="KW-1133">Transmembrane helix</keyword>
<feature type="transmembrane region" description="Helical" evidence="1">
    <location>
        <begin position="104"/>
        <end position="123"/>
    </location>
</feature>
<dbReference type="EMBL" id="PISD01000058">
    <property type="protein sequence ID" value="PKG26808.1"/>
    <property type="molecule type" value="Genomic_DNA"/>
</dbReference>
<feature type="transmembrane region" description="Helical" evidence="1">
    <location>
        <begin position="16"/>
        <end position="35"/>
    </location>
</feature>
<gene>
    <name evidence="2" type="ORF">CWS20_22215</name>
</gene>
<keyword evidence="1" id="KW-0472">Membrane</keyword>
<keyword evidence="3" id="KW-1185">Reference proteome</keyword>
<proteinExistence type="predicted"/>
<feature type="transmembrane region" description="Helical" evidence="1">
    <location>
        <begin position="76"/>
        <end position="98"/>
    </location>
</feature>
<comment type="caution">
    <text evidence="2">The sequence shown here is derived from an EMBL/GenBank/DDBJ whole genome shotgun (WGS) entry which is preliminary data.</text>
</comment>
<name>A0A2N0ZBB7_9BACI</name>
<evidence type="ECO:0000313" key="3">
    <source>
        <dbReference type="Proteomes" id="UP000233343"/>
    </source>
</evidence>
<keyword evidence="1" id="KW-0812">Transmembrane</keyword>
<evidence type="ECO:0008006" key="4">
    <source>
        <dbReference type="Google" id="ProtNLM"/>
    </source>
</evidence>
<dbReference type="Proteomes" id="UP000233343">
    <property type="component" value="Unassembled WGS sequence"/>
</dbReference>
<evidence type="ECO:0000256" key="1">
    <source>
        <dbReference type="SAM" id="Phobius"/>
    </source>
</evidence>
<organism evidence="2 3">
    <name type="scientific">Cytobacillus horneckiae</name>
    <dbReference type="NCBI Taxonomy" id="549687"/>
    <lineage>
        <taxon>Bacteria</taxon>
        <taxon>Bacillati</taxon>
        <taxon>Bacillota</taxon>
        <taxon>Bacilli</taxon>
        <taxon>Bacillales</taxon>
        <taxon>Bacillaceae</taxon>
        <taxon>Cytobacillus</taxon>
    </lineage>
</organism>
<reference evidence="2 3" key="1">
    <citation type="journal article" date="2010" name="Int. J. Syst. Evol. Microbiol.">
        <title>Bacillus horneckiae sp. nov., isolated from a spacecraft-assembly clean room.</title>
        <authorList>
            <person name="Vaishampayan P."/>
            <person name="Probst A."/>
            <person name="Krishnamurthi S."/>
            <person name="Ghosh S."/>
            <person name="Osman S."/>
            <person name="McDowall A."/>
            <person name="Ruckmani A."/>
            <person name="Mayilraj S."/>
            <person name="Venkateswaran K."/>
        </authorList>
    </citation>
    <scope>NUCLEOTIDE SEQUENCE [LARGE SCALE GENOMIC DNA]</scope>
    <source>
        <strain evidence="3">1PO1SC</strain>
    </source>
</reference>
<dbReference type="Pfam" id="PF17094">
    <property type="entry name" value="UPF0715"/>
    <property type="match status" value="1"/>
</dbReference>
<sequence>MNVIELNSIQYNMNKSIMSSFLSALCLSLIFWFLIADYNYFSIIGFLLFFIVFFVCYLFIATPIQIILNKNNKKFILINLIIYTAFSGIIHTIVFVFYGNSNPLQSSIFYSMILCSSVVFWFIDSLFSKTMDK</sequence>